<accession>A0A3A0VJA1</accession>
<dbReference type="Proteomes" id="UP000265541">
    <property type="component" value="Unassembled WGS sequence"/>
</dbReference>
<dbReference type="PANTHER" id="PTHR43249:SF1">
    <property type="entry name" value="D-GLUCOSIDE 3-DEHYDROGENASE"/>
    <property type="match status" value="1"/>
</dbReference>
<evidence type="ECO:0000313" key="4">
    <source>
        <dbReference type="Proteomes" id="UP000265541"/>
    </source>
</evidence>
<proteinExistence type="predicted"/>
<dbReference type="SUPFAM" id="SSF51735">
    <property type="entry name" value="NAD(P)-binding Rossmann-fold domains"/>
    <property type="match status" value="1"/>
</dbReference>
<dbReference type="InterPro" id="IPR055170">
    <property type="entry name" value="GFO_IDH_MocA-like_dom"/>
</dbReference>
<dbReference type="InterPro" id="IPR052515">
    <property type="entry name" value="Gfo/Idh/MocA_Oxidoreductase"/>
</dbReference>
<gene>
    <name evidence="3" type="ORF">BUZ14_12640</name>
</gene>
<dbReference type="InterPro" id="IPR036291">
    <property type="entry name" value="NAD(P)-bd_dom_sf"/>
</dbReference>
<dbReference type="InterPro" id="IPR000683">
    <property type="entry name" value="Gfo/Idh/MocA-like_OxRdtase_N"/>
</dbReference>
<evidence type="ECO:0000313" key="3">
    <source>
        <dbReference type="EMBL" id="RIP32775.1"/>
    </source>
</evidence>
<dbReference type="EMBL" id="QYJN01000008">
    <property type="protein sequence ID" value="RIP32775.1"/>
    <property type="molecule type" value="Genomic_DNA"/>
</dbReference>
<dbReference type="RefSeq" id="WP_119486208.1">
    <property type="nucleotide sequence ID" value="NZ_QYJN01000008.1"/>
</dbReference>
<dbReference type="Pfam" id="PF01408">
    <property type="entry name" value="GFO_IDH_MocA"/>
    <property type="match status" value="1"/>
</dbReference>
<dbReference type="Gene3D" id="3.40.50.720">
    <property type="entry name" value="NAD(P)-binding Rossmann-like Domain"/>
    <property type="match status" value="1"/>
</dbReference>
<dbReference type="AlphaFoldDB" id="A0A3A0VJA1"/>
<dbReference type="GO" id="GO:0000166">
    <property type="term" value="F:nucleotide binding"/>
    <property type="evidence" value="ECO:0007669"/>
    <property type="project" value="InterPro"/>
</dbReference>
<dbReference type="SUPFAM" id="SSF55347">
    <property type="entry name" value="Glyceraldehyde-3-phosphate dehydrogenase-like, C-terminal domain"/>
    <property type="match status" value="1"/>
</dbReference>
<protein>
    <submittedName>
        <fullName evidence="3">Gfo/Idh/MocA family oxidoreductase</fullName>
    </submittedName>
</protein>
<dbReference type="Gene3D" id="3.30.360.10">
    <property type="entry name" value="Dihydrodipicolinate Reductase, domain 2"/>
    <property type="match status" value="1"/>
</dbReference>
<dbReference type="OrthoDB" id="9815825at2"/>
<evidence type="ECO:0000259" key="2">
    <source>
        <dbReference type="Pfam" id="PF22725"/>
    </source>
</evidence>
<reference evidence="3 4" key="1">
    <citation type="journal article" date="2016" name="Front. Microbiol.">
        <title>Comprehensive Phylogenetic Analysis of Bovine Non-aureus Staphylococci Species Based on Whole-Genome Sequencing.</title>
        <authorList>
            <person name="Naushad S."/>
            <person name="Barkema H.W."/>
            <person name="Luby C."/>
            <person name="Condas L.A."/>
            <person name="Nobrega D.B."/>
            <person name="Carson D.A."/>
            <person name="De Buck J."/>
        </authorList>
    </citation>
    <scope>NUCLEOTIDE SEQUENCE [LARGE SCALE GENOMIC DNA]</scope>
    <source>
        <strain evidence="3 4">SNUC 4781</strain>
    </source>
</reference>
<sequence>MLNIGVVGLGDISNVHIHAITQHSHAQLIAVCDSNQSLKNKIPKVPFYNDLHDMLNSEDLDCVHICLPHHLHLYATRECVKHGIHVLQEKPLALNAIEAIELLDLEKKHPHIKIGICFQNRYNKTFQTLKKIVESGIYGPVKGVKGLVTWSRPNSYYTEKPWRGVLSQSGGGVLINQSIHTLDLIQLLGGSIHSIRGNVTQLLDYNIEVEDTASANIIFTNQAHAIFFATNAGITNNSVELQVIFDNEKLTIKDNTLTKVNTSGTKEVIVADDMMVGAKSYYGPSHGKLIDHYYKCINQNLDDYIHVRDAINANVMIDAIVKSSETKKTVILND</sequence>
<organism evidence="3 4">
    <name type="scientific">Staphylococcus gallinarum</name>
    <dbReference type="NCBI Taxonomy" id="1293"/>
    <lineage>
        <taxon>Bacteria</taxon>
        <taxon>Bacillati</taxon>
        <taxon>Bacillota</taxon>
        <taxon>Bacilli</taxon>
        <taxon>Bacillales</taxon>
        <taxon>Staphylococcaceae</taxon>
        <taxon>Staphylococcus</taxon>
    </lineage>
</organism>
<evidence type="ECO:0000259" key="1">
    <source>
        <dbReference type="Pfam" id="PF01408"/>
    </source>
</evidence>
<dbReference type="PANTHER" id="PTHR43249">
    <property type="entry name" value="UDP-N-ACETYL-2-AMINO-2-DEOXY-D-GLUCURONATE OXIDASE"/>
    <property type="match status" value="1"/>
</dbReference>
<feature type="domain" description="GFO/IDH/MocA-like oxidoreductase" evidence="2">
    <location>
        <begin position="126"/>
        <end position="246"/>
    </location>
</feature>
<comment type="caution">
    <text evidence="3">The sequence shown here is derived from an EMBL/GenBank/DDBJ whole genome shotgun (WGS) entry which is preliminary data.</text>
</comment>
<feature type="domain" description="Gfo/Idh/MocA-like oxidoreductase N-terminal" evidence="1">
    <location>
        <begin position="2"/>
        <end position="110"/>
    </location>
</feature>
<dbReference type="Pfam" id="PF22725">
    <property type="entry name" value="GFO_IDH_MocA_C3"/>
    <property type="match status" value="1"/>
</dbReference>
<name>A0A3A0VJA1_STAGA</name>